<comment type="caution">
    <text evidence="4">The sequence shown here is derived from an EMBL/GenBank/DDBJ whole genome shotgun (WGS) entry which is preliminary data.</text>
</comment>
<feature type="signal peptide" evidence="1">
    <location>
        <begin position="1"/>
        <end position="28"/>
    </location>
</feature>
<keyword evidence="1" id="KW-0732">Signal</keyword>
<keyword evidence="5" id="KW-1185">Reference proteome</keyword>
<evidence type="ECO:0000313" key="4">
    <source>
        <dbReference type="EMBL" id="MBW8686862.1"/>
    </source>
</evidence>
<dbReference type="Gene3D" id="2.60.120.1130">
    <property type="match status" value="1"/>
</dbReference>
<dbReference type="EMBL" id="JAICCF010000004">
    <property type="protein sequence ID" value="MBW8686862.1"/>
    <property type="molecule type" value="Genomic_DNA"/>
</dbReference>
<name>A0ABS7GGP2_9BACT</name>
<feature type="domain" description="DUF3857" evidence="3">
    <location>
        <begin position="65"/>
        <end position="220"/>
    </location>
</feature>
<gene>
    <name evidence="4" type="ORF">K1Y79_21180</name>
</gene>
<sequence>MFSLLQKQYSAAIAVFISSLLAAMPALAGDPIYPALTIADSLQTYAHVVKRMEEVTVRIVDPKDVRVTRHYVMTVLDAEGERYARMIQGYDKLTEIRSIRGALYDMLGTQIKKLKQSDIEDFSGTGAESLTTDDRIKRHAFFHNTYPHTVEYEVEIRYNHTFYLPDWIPQYDESIAVEQSKLVVVAPKDYALRYHATHYSGNPVTSDDGSNRTYTWEIKNRCAAANEPYATRWTSRTTAVLLGPSVIEMQQYKGNGNTWEEYGRFMYTLNQGRDVLPDNVKQTVHQLTDGLTREEKITKLYHYLQQHTRYISIQLGIGGWQTFDAGYVAAKGYGDCKALSNYMCALLKEAGIRSACALVYAGDNNNDVTRADFPSSRFNHVIVCVPGGKDTTWLECTSNTAPVGYLGEFTADRSVLMYNEEGGKLIRTPAYTLEQNQQVRTIDAKVEESGDMTLQAVTRYTGLQQDDLHSRVNQLTKDKIIEKLKQAGLFASYDVQRYDWKEQKSLLPFIDEQIGISARNYATVTGKRMFIEPNLLNKRAGRLSSDSSRQSDIYLHYSYRDIDSVKITIPDGYSAETMPQPVTLQSPFGRYTSSTVLEGNTIIYIRSIDHRGGMYPAGSYEELVKFYNSMYKADRSRIVLVKK</sequence>
<organism evidence="4 5">
    <name type="scientific">Chitinophaga rhizophila</name>
    <dbReference type="NCBI Taxonomy" id="2866212"/>
    <lineage>
        <taxon>Bacteria</taxon>
        <taxon>Pseudomonadati</taxon>
        <taxon>Bacteroidota</taxon>
        <taxon>Chitinophagia</taxon>
        <taxon>Chitinophagales</taxon>
        <taxon>Chitinophagaceae</taxon>
        <taxon>Chitinophaga</taxon>
    </lineage>
</organism>
<evidence type="ECO:0000259" key="2">
    <source>
        <dbReference type="Pfam" id="PF01841"/>
    </source>
</evidence>
<dbReference type="SUPFAM" id="SSF54001">
    <property type="entry name" value="Cysteine proteinases"/>
    <property type="match status" value="1"/>
</dbReference>
<reference evidence="4 5" key="1">
    <citation type="submission" date="2021-08" db="EMBL/GenBank/DDBJ databases">
        <title>The genome sequence of Chitinophaga sp. B61.</title>
        <authorList>
            <person name="Zhang X."/>
        </authorList>
    </citation>
    <scope>NUCLEOTIDE SEQUENCE [LARGE SCALE GENOMIC DNA]</scope>
    <source>
        <strain evidence="4 5">B61</strain>
    </source>
</reference>
<dbReference type="Gene3D" id="3.10.620.30">
    <property type="match status" value="1"/>
</dbReference>
<evidence type="ECO:0000256" key="1">
    <source>
        <dbReference type="SAM" id="SignalP"/>
    </source>
</evidence>
<feature type="chain" id="PRO_5045914776" evidence="1">
    <location>
        <begin position="29"/>
        <end position="643"/>
    </location>
</feature>
<evidence type="ECO:0000259" key="3">
    <source>
        <dbReference type="Pfam" id="PF12969"/>
    </source>
</evidence>
<dbReference type="Proteomes" id="UP000812961">
    <property type="component" value="Unassembled WGS sequence"/>
</dbReference>
<proteinExistence type="predicted"/>
<dbReference type="RefSeq" id="WP_220252193.1">
    <property type="nucleotide sequence ID" value="NZ_JAICCF010000004.1"/>
</dbReference>
<dbReference type="Pfam" id="PF01841">
    <property type="entry name" value="Transglut_core"/>
    <property type="match status" value="1"/>
</dbReference>
<dbReference type="InterPro" id="IPR024618">
    <property type="entry name" value="DUF3857"/>
</dbReference>
<protein>
    <submittedName>
        <fullName evidence="4">DUF3857 domain-containing protein</fullName>
    </submittedName>
</protein>
<dbReference type="Pfam" id="PF12969">
    <property type="entry name" value="DUF3857"/>
    <property type="match status" value="1"/>
</dbReference>
<evidence type="ECO:0000313" key="5">
    <source>
        <dbReference type="Proteomes" id="UP000812961"/>
    </source>
</evidence>
<accession>A0ABS7GGP2</accession>
<dbReference type="Gene3D" id="2.60.40.3140">
    <property type="match status" value="1"/>
</dbReference>
<dbReference type="InterPro" id="IPR002931">
    <property type="entry name" value="Transglutaminase-like"/>
</dbReference>
<dbReference type="InterPro" id="IPR038765">
    <property type="entry name" value="Papain-like_cys_pep_sf"/>
</dbReference>
<feature type="domain" description="Transglutaminase-like" evidence="2">
    <location>
        <begin position="289"/>
        <end position="374"/>
    </location>
</feature>